<evidence type="ECO:0000256" key="1">
    <source>
        <dbReference type="SAM" id="Coils"/>
    </source>
</evidence>
<evidence type="ECO:0000313" key="3">
    <source>
        <dbReference type="Proteomes" id="UP001381693"/>
    </source>
</evidence>
<keyword evidence="3" id="KW-1185">Reference proteome</keyword>
<keyword evidence="1" id="KW-0175">Coiled coil</keyword>
<proteinExistence type="predicted"/>
<reference evidence="2 3" key="1">
    <citation type="submission" date="2023-11" db="EMBL/GenBank/DDBJ databases">
        <title>Halocaridina rubra genome assembly.</title>
        <authorList>
            <person name="Smith C."/>
        </authorList>
    </citation>
    <scope>NUCLEOTIDE SEQUENCE [LARGE SCALE GENOMIC DNA]</scope>
    <source>
        <strain evidence="2">EP-1</strain>
        <tissue evidence="2">Whole</tissue>
    </source>
</reference>
<dbReference type="AlphaFoldDB" id="A0AAN8X687"/>
<dbReference type="EMBL" id="JAXCGZ010009484">
    <property type="protein sequence ID" value="KAK7077036.1"/>
    <property type="molecule type" value="Genomic_DNA"/>
</dbReference>
<feature type="coiled-coil region" evidence="1">
    <location>
        <begin position="9"/>
        <end position="36"/>
    </location>
</feature>
<name>A0AAN8X687_HALRR</name>
<comment type="caution">
    <text evidence="2">The sequence shown here is derived from an EMBL/GenBank/DDBJ whole genome shotgun (WGS) entry which is preliminary data.</text>
</comment>
<gene>
    <name evidence="2" type="ORF">SK128_016800</name>
</gene>
<dbReference type="Proteomes" id="UP001381693">
    <property type="component" value="Unassembled WGS sequence"/>
</dbReference>
<protein>
    <submittedName>
        <fullName evidence="2">Uncharacterized protein</fullName>
    </submittedName>
</protein>
<evidence type="ECO:0000313" key="2">
    <source>
        <dbReference type="EMBL" id="KAK7077036.1"/>
    </source>
</evidence>
<feature type="non-terminal residue" evidence="2">
    <location>
        <position position="1"/>
    </location>
</feature>
<feature type="non-terminal residue" evidence="2">
    <location>
        <position position="61"/>
    </location>
</feature>
<organism evidence="2 3">
    <name type="scientific">Halocaridina rubra</name>
    <name type="common">Hawaiian red shrimp</name>
    <dbReference type="NCBI Taxonomy" id="373956"/>
    <lineage>
        <taxon>Eukaryota</taxon>
        <taxon>Metazoa</taxon>
        <taxon>Ecdysozoa</taxon>
        <taxon>Arthropoda</taxon>
        <taxon>Crustacea</taxon>
        <taxon>Multicrustacea</taxon>
        <taxon>Malacostraca</taxon>
        <taxon>Eumalacostraca</taxon>
        <taxon>Eucarida</taxon>
        <taxon>Decapoda</taxon>
        <taxon>Pleocyemata</taxon>
        <taxon>Caridea</taxon>
        <taxon>Atyoidea</taxon>
        <taxon>Atyidae</taxon>
        <taxon>Halocaridina</taxon>
    </lineage>
</organism>
<accession>A0AAN8X687</accession>
<sequence length="61" mass="7232">EVLMPLEQQAALMNDNNLLHEENQRLQQTVEMAENYLLHEILQLQPEFSQEQIRMLLQAIT</sequence>